<accession>I3YGD0</accession>
<protein>
    <submittedName>
        <fullName evidence="2">Nitric oxide reductase activation protein</fullName>
    </submittedName>
</protein>
<dbReference type="InterPro" id="IPR002035">
    <property type="entry name" value="VWF_A"/>
</dbReference>
<dbReference type="PANTHER" id="PTHR41248">
    <property type="entry name" value="NORD PROTEIN"/>
    <property type="match status" value="1"/>
</dbReference>
<dbReference type="OrthoDB" id="9758211at2"/>
<dbReference type="CDD" id="cd01454">
    <property type="entry name" value="vWA_norD_type"/>
    <property type="match status" value="1"/>
</dbReference>
<evidence type="ECO:0000313" key="2">
    <source>
        <dbReference type="EMBL" id="AFL76048.1"/>
    </source>
</evidence>
<dbReference type="Gene3D" id="3.40.50.410">
    <property type="entry name" value="von Willebrand factor, type A domain"/>
    <property type="match status" value="1"/>
</dbReference>
<dbReference type="SMART" id="SM00327">
    <property type="entry name" value="VWA"/>
    <property type="match status" value="1"/>
</dbReference>
<dbReference type="InterPro" id="IPR036465">
    <property type="entry name" value="vWFA_dom_sf"/>
</dbReference>
<dbReference type="PROSITE" id="PS50234">
    <property type="entry name" value="VWFA"/>
    <property type="match status" value="1"/>
</dbReference>
<evidence type="ECO:0000259" key="1">
    <source>
        <dbReference type="PROSITE" id="PS50234"/>
    </source>
</evidence>
<dbReference type="STRING" id="765911.Thivi_4235"/>
<proteinExistence type="predicted"/>
<name>I3YGD0_THIV6</name>
<dbReference type="eggNOG" id="COG4548">
    <property type="taxonomic scope" value="Bacteria"/>
</dbReference>
<dbReference type="PANTHER" id="PTHR41248:SF1">
    <property type="entry name" value="NORD PROTEIN"/>
    <property type="match status" value="1"/>
</dbReference>
<organism evidence="2 3">
    <name type="scientific">Thiocystis violascens (strain ATCC 17096 / DSM 198 / 6111)</name>
    <name type="common">Chromatium violascens</name>
    <dbReference type="NCBI Taxonomy" id="765911"/>
    <lineage>
        <taxon>Bacteria</taxon>
        <taxon>Pseudomonadati</taxon>
        <taxon>Pseudomonadota</taxon>
        <taxon>Gammaproteobacteria</taxon>
        <taxon>Chromatiales</taxon>
        <taxon>Chromatiaceae</taxon>
        <taxon>Thiocystis</taxon>
    </lineage>
</organism>
<keyword evidence="3" id="KW-1185">Reference proteome</keyword>
<dbReference type="AlphaFoldDB" id="I3YGD0"/>
<evidence type="ECO:0000313" key="3">
    <source>
        <dbReference type="Proteomes" id="UP000006062"/>
    </source>
</evidence>
<dbReference type="Pfam" id="PF00092">
    <property type="entry name" value="VWA"/>
    <property type="match status" value="1"/>
</dbReference>
<dbReference type="KEGG" id="tvi:Thivi_4235"/>
<dbReference type="InterPro" id="IPR051928">
    <property type="entry name" value="NorD/CobT"/>
</dbReference>
<dbReference type="RefSeq" id="WP_014780430.1">
    <property type="nucleotide sequence ID" value="NC_018012.1"/>
</dbReference>
<feature type="domain" description="VWFA" evidence="1">
    <location>
        <begin position="564"/>
        <end position="740"/>
    </location>
</feature>
<gene>
    <name evidence="2" type="ordered locus">Thivi_4235</name>
</gene>
<dbReference type="Proteomes" id="UP000006062">
    <property type="component" value="Chromosome"/>
</dbReference>
<dbReference type="HOGENOM" id="CLU_020675_0_0_6"/>
<dbReference type="SUPFAM" id="SSF53300">
    <property type="entry name" value="vWA-like"/>
    <property type="match status" value="1"/>
</dbReference>
<dbReference type="EMBL" id="CP003154">
    <property type="protein sequence ID" value="AFL76048.1"/>
    <property type="molecule type" value="Genomic_DNA"/>
</dbReference>
<sequence length="753" mass="86351">MPVPAPLSPDILAPLRQQLRCNFPQLDQVFPDCMTEARILLSETGIHDYLEGASLICRIGRGFEPVLVYLEEMPRVAADLGEETLALVSQTVWKLSRSPNGKAILPFLQSIAEASRRLASAELLTRYTAMILDFMERTTGSIHGFHTTIPSPSLPDLLERIPYLLSQLTCHGLRNWLDYGLRHYADHPDRQRDYFSLQSADSRAVLQRERHGVLFVDHERQLDLYLRALWRERQTFVPYSDAFDEPRKPLPYFDALGVRIPDCYDDRDGVAGIDRYRALLAHVAAHLRWSGSLVADNLSPFQRLAVETFEDCRVDSLALREYPGLRRILLALHPTPAEDACDPERESCIRHRLAMFSRAVLDPDHGYRDPNLLDFVARFHAELAEGPSSTQAIADLAIAYIARTRRQQDLSSNVYFTDTEVDYRDDNRHLWRYIEQGDEEEAFEERKPRQADEVETLPPRHYPEWDYQSKTYRPDWVSLYEGLHPSGDPAHIDALLDKHRMLAKRLKQILDLLKPQQYVRLRYQEEGCELDLDVAIRSLIDFRGGATPDPRINMSHRHDGRDIAVMLLLDLSQSLNQIPDGCSQSILELSQEAVALLGWAIDHLGDEFAIAGFSSNTRHEVRYQHIKGYGEGWDDQVKGRLAAMEAGYSTRMGAALRHAAHYLEARQAEKKLLLILTDGQPHDIDVDDERLLIEDTHKAVQELDQQGIYTYCINLDSHADEYVRDCFGNRFTVIDRVERLPEKLPQLFMALTK</sequence>
<reference evidence="2 3" key="1">
    <citation type="submission" date="2012-06" db="EMBL/GenBank/DDBJ databases">
        <title>Complete sequence of Thiocystis violascens DSM 198.</title>
        <authorList>
            <consortium name="US DOE Joint Genome Institute"/>
            <person name="Lucas S."/>
            <person name="Han J."/>
            <person name="Lapidus A."/>
            <person name="Cheng J.-F."/>
            <person name="Goodwin L."/>
            <person name="Pitluck S."/>
            <person name="Peters L."/>
            <person name="Ovchinnikova G."/>
            <person name="Teshima H."/>
            <person name="Detter J.C."/>
            <person name="Han C."/>
            <person name="Tapia R."/>
            <person name="Land M."/>
            <person name="Hauser L."/>
            <person name="Kyrpides N."/>
            <person name="Ivanova N."/>
            <person name="Pagani I."/>
            <person name="Vogl K."/>
            <person name="Liu Z."/>
            <person name="Frigaard N.-U."/>
            <person name="Bryant D."/>
            <person name="Woyke T."/>
        </authorList>
    </citation>
    <scope>NUCLEOTIDE SEQUENCE [LARGE SCALE GENOMIC DNA]</scope>
    <source>
        <strain evidence="3">ATCC 17096 / DSM 198 / 6111</strain>
    </source>
</reference>